<dbReference type="SUPFAM" id="SSF53623">
    <property type="entry name" value="MurD-like peptide ligases, catalytic domain"/>
    <property type="match status" value="1"/>
</dbReference>
<keyword evidence="11" id="KW-0547">Nucleotide-binding</keyword>
<dbReference type="EMBL" id="CP006841">
    <property type="protein sequence ID" value="ALA66950.1"/>
    <property type="molecule type" value="Genomic_DNA"/>
</dbReference>
<proteinExistence type="inferred from homology"/>
<dbReference type="EC" id="6.3.2.17" evidence="7"/>
<feature type="domain" description="Mur ligase central" evidence="20">
    <location>
        <begin position="233"/>
        <end position="386"/>
    </location>
</feature>
<dbReference type="PANTHER" id="PTHR11136">
    <property type="entry name" value="FOLYLPOLYGLUTAMATE SYNTHASE-RELATED"/>
    <property type="match status" value="1"/>
</dbReference>
<keyword evidence="22" id="KW-1185">Reference proteome</keyword>
<comment type="similarity">
    <text evidence="4">Belongs to the folylpolyglutamate synthase family.</text>
</comment>
<dbReference type="InterPro" id="IPR036565">
    <property type="entry name" value="Mur-like_cat_sf"/>
</dbReference>
<dbReference type="EC" id="6.3.2.12" evidence="6"/>
<evidence type="ECO:0000259" key="19">
    <source>
        <dbReference type="Pfam" id="PF02875"/>
    </source>
</evidence>
<dbReference type="Pfam" id="PF02875">
    <property type="entry name" value="Mur_ligase_C"/>
    <property type="match status" value="1"/>
</dbReference>
<evidence type="ECO:0000256" key="7">
    <source>
        <dbReference type="ARBA" id="ARBA00013025"/>
    </source>
</evidence>
<evidence type="ECO:0000256" key="8">
    <source>
        <dbReference type="ARBA" id="ARBA00019357"/>
    </source>
</evidence>
<evidence type="ECO:0000256" key="4">
    <source>
        <dbReference type="ARBA" id="ARBA00008276"/>
    </source>
</evidence>
<comment type="catalytic activity">
    <reaction evidence="17">
        <text>7,8-dihydropteroate + L-glutamate + ATP = 7,8-dihydrofolate + ADP + phosphate + H(+)</text>
        <dbReference type="Rhea" id="RHEA:23584"/>
        <dbReference type="ChEBI" id="CHEBI:15378"/>
        <dbReference type="ChEBI" id="CHEBI:17839"/>
        <dbReference type="ChEBI" id="CHEBI:29985"/>
        <dbReference type="ChEBI" id="CHEBI:30616"/>
        <dbReference type="ChEBI" id="CHEBI:43474"/>
        <dbReference type="ChEBI" id="CHEBI:57451"/>
        <dbReference type="ChEBI" id="CHEBI:456216"/>
        <dbReference type="EC" id="6.3.2.12"/>
    </reaction>
</comment>
<dbReference type="InterPro" id="IPR018109">
    <property type="entry name" value="Folylpolyglutamate_synth_CS"/>
</dbReference>
<keyword evidence="14" id="KW-0289">Folate biosynthesis</keyword>
<evidence type="ECO:0000256" key="11">
    <source>
        <dbReference type="ARBA" id="ARBA00022741"/>
    </source>
</evidence>
<evidence type="ECO:0000256" key="14">
    <source>
        <dbReference type="ARBA" id="ARBA00022909"/>
    </source>
</evidence>
<dbReference type="KEGG" id="clw:CLAC_03660"/>
<evidence type="ECO:0000313" key="22">
    <source>
        <dbReference type="Proteomes" id="UP000058446"/>
    </source>
</evidence>
<dbReference type="InterPro" id="IPR013221">
    <property type="entry name" value="Mur_ligase_cen"/>
</dbReference>
<dbReference type="PANTHER" id="PTHR11136:SF0">
    <property type="entry name" value="DIHYDROFOLATE SYNTHETASE-RELATED"/>
    <property type="match status" value="1"/>
</dbReference>
<evidence type="ECO:0000256" key="2">
    <source>
        <dbReference type="ARBA" id="ARBA00004799"/>
    </source>
</evidence>
<dbReference type="Proteomes" id="UP000058446">
    <property type="component" value="Chromosome"/>
</dbReference>
<evidence type="ECO:0000256" key="12">
    <source>
        <dbReference type="ARBA" id="ARBA00022840"/>
    </source>
</evidence>
<dbReference type="Gene3D" id="3.90.190.20">
    <property type="entry name" value="Mur ligase, C-terminal domain"/>
    <property type="match status" value="1"/>
</dbReference>
<protein>
    <recommendedName>
        <fullName evidence="8">Dihydrofolate synthase/folylpolyglutamate synthase</fullName>
        <ecNumber evidence="6">6.3.2.12</ecNumber>
        <ecNumber evidence="7">6.3.2.17</ecNumber>
    </recommendedName>
    <alternativeName>
        <fullName evidence="15">Tetrahydrofolylpolyglutamate synthase</fullName>
    </alternativeName>
</protein>
<dbReference type="GO" id="GO:0005524">
    <property type="term" value="F:ATP binding"/>
    <property type="evidence" value="ECO:0007669"/>
    <property type="project" value="UniProtKB-KW"/>
</dbReference>
<dbReference type="PROSITE" id="PS01011">
    <property type="entry name" value="FOLYLPOLYGLU_SYNT_1"/>
    <property type="match status" value="1"/>
</dbReference>
<dbReference type="InterPro" id="IPR036615">
    <property type="entry name" value="Mur_ligase_C_dom_sf"/>
</dbReference>
<feature type="compositionally biased region" description="Basic and acidic residues" evidence="18">
    <location>
        <begin position="1"/>
        <end position="14"/>
    </location>
</feature>
<gene>
    <name evidence="21" type="ORF">CLAC_03660</name>
</gene>
<dbReference type="PATRIC" id="fig|1408189.4.peg.731"/>
<evidence type="ECO:0000256" key="5">
    <source>
        <dbReference type="ARBA" id="ARBA00011245"/>
    </source>
</evidence>
<dbReference type="FunFam" id="3.40.1190.10:FF:000004">
    <property type="entry name" value="Dihydrofolate synthase/folylpolyglutamate synthase"/>
    <property type="match status" value="1"/>
</dbReference>
<evidence type="ECO:0000256" key="9">
    <source>
        <dbReference type="ARBA" id="ARBA00022598"/>
    </source>
</evidence>
<dbReference type="STRING" id="1408189.CLAC_03660"/>
<reference evidence="21 22" key="1">
    <citation type="submission" date="2013-10" db="EMBL/GenBank/DDBJ databases">
        <title>Complete genome sequence of Corynebacterium lactis DSM 45799(T), isolated from raw cow milk.</title>
        <authorList>
            <person name="Ruckert C."/>
            <person name="Albersmeier A."/>
            <person name="Lipski A."/>
            <person name="Kalinowski J."/>
        </authorList>
    </citation>
    <scope>NUCLEOTIDE SEQUENCE [LARGE SCALE GENOMIC DNA]</scope>
    <source>
        <strain evidence="21 22">RW2-5</strain>
    </source>
</reference>
<name>A0A0K2GYT8_9CORY</name>
<dbReference type="SUPFAM" id="SSF53244">
    <property type="entry name" value="MurD-like peptide ligases, peptide-binding domain"/>
    <property type="match status" value="1"/>
</dbReference>
<dbReference type="GO" id="GO:0046656">
    <property type="term" value="P:folic acid biosynthetic process"/>
    <property type="evidence" value="ECO:0007669"/>
    <property type="project" value="UniProtKB-KW"/>
</dbReference>
<evidence type="ECO:0000256" key="17">
    <source>
        <dbReference type="ARBA" id="ARBA00049161"/>
    </source>
</evidence>
<evidence type="ECO:0000256" key="18">
    <source>
        <dbReference type="SAM" id="MobiDB-lite"/>
    </source>
</evidence>
<dbReference type="InterPro" id="IPR004101">
    <property type="entry name" value="Mur_ligase_C"/>
</dbReference>
<organism evidence="21 22">
    <name type="scientific">Corynebacterium lactis RW2-5</name>
    <dbReference type="NCBI Taxonomy" id="1408189"/>
    <lineage>
        <taxon>Bacteria</taxon>
        <taxon>Bacillati</taxon>
        <taxon>Actinomycetota</taxon>
        <taxon>Actinomycetes</taxon>
        <taxon>Mycobacteriales</taxon>
        <taxon>Corynebacteriaceae</taxon>
        <taxon>Corynebacterium</taxon>
    </lineage>
</organism>
<comment type="subunit">
    <text evidence="5">Monomer.</text>
</comment>
<evidence type="ECO:0000259" key="20">
    <source>
        <dbReference type="Pfam" id="PF08245"/>
    </source>
</evidence>
<feature type="compositionally biased region" description="Acidic residues" evidence="18">
    <location>
        <begin position="29"/>
        <end position="38"/>
    </location>
</feature>
<accession>A0A0K2GYT8</accession>
<comment type="catalytic activity">
    <reaction evidence="16">
        <text>(6S)-5,6,7,8-tetrahydrofolyl-(gamma-L-Glu)(n) + L-glutamate + ATP = (6S)-5,6,7,8-tetrahydrofolyl-(gamma-L-Glu)(n+1) + ADP + phosphate + H(+)</text>
        <dbReference type="Rhea" id="RHEA:10580"/>
        <dbReference type="Rhea" id="RHEA-COMP:14738"/>
        <dbReference type="Rhea" id="RHEA-COMP:14740"/>
        <dbReference type="ChEBI" id="CHEBI:15378"/>
        <dbReference type="ChEBI" id="CHEBI:29985"/>
        <dbReference type="ChEBI" id="CHEBI:30616"/>
        <dbReference type="ChEBI" id="CHEBI:43474"/>
        <dbReference type="ChEBI" id="CHEBI:141005"/>
        <dbReference type="ChEBI" id="CHEBI:456216"/>
        <dbReference type="EC" id="6.3.2.17"/>
    </reaction>
</comment>
<evidence type="ECO:0000256" key="10">
    <source>
        <dbReference type="ARBA" id="ARBA00022723"/>
    </source>
</evidence>
<evidence type="ECO:0000256" key="6">
    <source>
        <dbReference type="ARBA" id="ARBA00013023"/>
    </source>
</evidence>
<comment type="pathway">
    <text evidence="3">Cofactor biosynthesis; tetrahydrofolylpolyglutamate biosynthesis.</text>
</comment>
<keyword evidence="12" id="KW-0067">ATP-binding</keyword>
<comment type="pathway">
    <text evidence="2">Cofactor biosynthesis; tetrahydrofolate biosynthesis; 7,8-dihydrofolate from 2-amino-4-hydroxy-6-hydroxymethyl-7,8-dihydropteridine diphosphate and 4-aminobenzoate: step 2/2.</text>
</comment>
<dbReference type="GO" id="GO:0046872">
    <property type="term" value="F:metal ion binding"/>
    <property type="evidence" value="ECO:0007669"/>
    <property type="project" value="UniProtKB-KW"/>
</dbReference>
<dbReference type="NCBIfam" id="NF047860">
    <property type="entry name" value="Tet-DihydfolSynFolCMyb"/>
    <property type="match status" value="1"/>
</dbReference>
<keyword evidence="13" id="KW-0460">Magnesium</keyword>
<evidence type="ECO:0000256" key="13">
    <source>
        <dbReference type="ARBA" id="ARBA00022842"/>
    </source>
</evidence>
<dbReference type="Pfam" id="PF08245">
    <property type="entry name" value="Mur_ligase_M"/>
    <property type="match status" value="1"/>
</dbReference>
<dbReference type="GO" id="GO:0005737">
    <property type="term" value="C:cytoplasm"/>
    <property type="evidence" value="ECO:0007669"/>
    <property type="project" value="TreeGrafter"/>
</dbReference>
<evidence type="ECO:0000256" key="1">
    <source>
        <dbReference type="ARBA" id="ARBA00001946"/>
    </source>
</evidence>
<evidence type="ECO:0000256" key="15">
    <source>
        <dbReference type="ARBA" id="ARBA00030592"/>
    </source>
</evidence>
<feature type="region of interest" description="Disordered" evidence="18">
    <location>
        <begin position="1"/>
        <end position="38"/>
    </location>
</feature>
<dbReference type="Gene3D" id="3.40.1190.10">
    <property type="entry name" value="Mur-like, catalytic domain"/>
    <property type="match status" value="1"/>
</dbReference>
<dbReference type="AlphaFoldDB" id="A0A0K2GYT8"/>
<evidence type="ECO:0000256" key="3">
    <source>
        <dbReference type="ARBA" id="ARBA00005150"/>
    </source>
</evidence>
<keyword evidence="10" id="KW-0479">Metal-binding</keyword>
<evidence type="ECO:0000313" key="21">
    <source>
        <dbReference type="EMBL" id="ALA66950.1"/>
    </source>
</evidence>
<feature type="domain" description="Mur ligase C-terminal" evidence="19">
    <location>
        <begin position="414"/>
        <end position="528"/>
    </location>
</feature>
<dbReference type="GO" id="GO:0008841">
    <property type="term" value="F:dihydrofolate synthase activity"/>
    <property type="evidence" value="ECO:0007669"/>
    <property type="project" value="UniProtKB-EC"/>
</dbReference>
<dbReference type="GO" id="GO:0004326">
    <property type="term" value="F:tetrahydrofolylpolyglutamate synthase activity"/>
    <property type="evidence" value="ECO:0007669"/>
    <property type="project" value="UniProtKB-EC"/>
</dbReference>
<evidence type="ECO:0000256" key="16">
    <source>
        <dbReference type="ARBA" id="ARBA00047493"/>
    </source>
</evidence>
<dbReference type="InterPro" id="IPR001645">
    <property type="entry name" value="Folylpolyglutamate_synth"/>
</dbReference>
<keyword evidence="9" id="KW-0436">Ligase</keyword>
<comment type="cofactor">
    <cofactor evidence="1">
        <name>Mg(2+)</name>
        <dbReference type="ChEBI" id="CHEBI:18420"/>
    </cofactor>
</comment>
<sequence length="560" mass="60593">MIDPRDEINIHFGDEESEDVVVSSGAPAESDEFDFDPADTQIVEDLEPRELAGFMDDEPMPDDMRLGEVSVSEEGLSLPVDVDRPVNEPAPLHVSPDELRELAEVEAELDRRWPETKIDPSLERIELLMDILGHPERATPVIHVAGTNGKTSTVRMIESLVRALGRRTGRTTSPHLQMVTERIAIDGVPIHPRDYVRIWREIQPYVELVDAKSAEKGGPQMSKFEVLTAMAYAAFADAPVDVAVVEVGMGGTWDATNVAEADVAVITPIGLDHTEYLGDTLTEIAGEKAGIIKSRWNKDDLLTPPDNVAIVGEQDPEAMEVLMKRAVEMDASVARAGAEYGVLSQQLAVGGQNLTLKGLAGEYDDIHLPLHGQHQARNAATALAAVEAFFGAGPGRPLNIDAVREGFATAISPGRLERVRSTPTVFIDAAHNPHGARALREALSAEFDFRRVIGVLSVLGEKDARGLLTELEPYFEEVVITQNSSPRALHYDDLADLAEEIYGEERVHRIETLPSAVELAVALAEETDSGDGIVSGSGVIVTGSVVTAGEARTLFGKDPQ</sequence>
<dbReference type="NCBIfam" id="TIGR01499">
    <property type="entry name" value="folC"/>
    <property type="match status" value="1"/>
</dbReference>